<dbReference type="PANTHER" id="PTHR43080:SF2">
    <property type="entry name" value="CBS DOMAIN-CONTAINING PROTEIN"/>
    <property type="match status" value="1"/>
</dbReference>
<dbReference type="InterPro" id="IPR046342">
    <property type="entry name" value="CBS_dom_sf"/>
</dbReference>
<dbReference type="PROSITE" id="PS51371">
    <property type="entry name" value="CBS"/>
    <property type="match status" value="2"/>
</dbReference>
<dbReference type="InterPro" id="IPR000644">
    <property type="entry name" value="CBS_dom"/>
</dbReference>
<dbReference type="Pfam" id="PF00571">
    <property type="entry name" value="CBS"/>
    <property type="match status" value="2"/>
</dbReference>
<dbReference type="CDD" id="cd04584">
    <property type="entry name" value="CBS_pair_AcuB_like"/>
    <property type="match status" value="1"/>
</dbReference>
<dbReference type="SMART" id="SM00116">
    <property type="entry name" value="CBS"/>
    <property type="match status" value="2"/>
</dbReference>
<dbReference type="OrthoDB" id="1119899at2"/>
<reference evidence="4 5" key="1">
    <citation type="submission" date="2017-04" db="EMBL/GenBank/DDBJ databases">
        <title>A new member of the family Flavobacteriaceae isolated from ascidians.</title>
        <authorList>
            <person name="Chen L."/>
        </authorList>
    </citation>
    <scope>NUCLEOTIDE SEQUENCE [LARGE SCALE GENOMIC DNA]</scope>
    <source>
        <strain evidence="4 5">HQA918</strain>
    </source>
</reference>
<name>A0A2A4G4P3_9FLAO</name>
<accession>A0A2A4G4P3</accession>
<sequence length="139" mass="15364">MKKRTPVSSIMTKDVVTLTHTDDLVTAESLFKKHHIRHIPVVNGGGVTGMLSYTDLLRISFADAVDEDEVAVDTTVYNMFTIEQVMAKNPVAVQTTTTVKEVAEILANNEFHALPVIDEGKLKGIVTTTDLIKYLLSQY</sequence>
<evidence type="ECO:0000313" key="4">
    <source>
        <dbReference type="EMBL" id="PCE63401.1"/>
    </source>
</evidence>
<dbReference type="PANTHER" id="PTHR43080">
    <property type="entry name" value="CBS DOMAIN-CONTAINING PROTEIN CBSX3, MITOCHONDRIAL"/>
    <property type="match status" value="1"/>
</dbReference>
<dbReference type="AlphaFoldDB" id="A0A2A4G4P3"/>
<dbReference type="EMBL" id="NBWU01000005">
    <property type="protein sequence ID" value="PCE63401.1"/>
    <property type="molecule type" value="Genomic_DNA"/>
</dbReference>
<protein>
    <submittedName>
        <fullName evidence="4">CBS domain-containing protein</fullName>
    </submittedName>
</protein>
<feature type="domain" description="CBS" evidence="3">
    <location>
        <begin position="86"/>
        <end position="139"/>
    </location>
</feature>
<dbReference type="Gene3D" id="3.10.580.10">
    <property type="entry name" value="CBS-domain"/>
    <property type="match status" value="1"/>
</dbReference>
<evidence type="ECO:0000256" key="2">
    <source>
        <dbReference type="PROSITE-ProRule" id="PRU00703"/>
    </source>
</evidence>
<dbReference type="SUPFAM" id="SSF54631">
    <property type="entry name" value="CBS-domain pair"/>
    <property type="match status" value="1"/>
</dbReference>
<proteinExistence type="predicted"/>
<evidence type="ECO:0000256" key="1">
    <source>
        <dbReference type="ARBA" id="ARBA00023122"/>
    </source>
</evidence>
<evidence type="ECO:0000259" key="3">
    <source>
        <dbReference type="PROSITE" id="PS51371"/>
    </source>
</evidence>
<keyword evidence="5" id="KW-1185">Reference proteome</keyword>
<dbReference type="RefSeq" id="WP_097443355.1">
    <property type="nucleotide sequence ID" value="NZ_NBWU01000005.1"/>
</dbReference>
<dbReference type="InterPro" id="IPR051257">
    <property type="entry name" value="Diverse_CBS-Domain"/>
</dbReference>
<gene>
    <name evidence="4" type="ORF">B7P33_14380</name>
</gene>
<keyword evidence="1 2" id="KW-0129">CBS domain</keyword>
<comment type="caution">
    <text evidence="4">The sequence shown here is derived from an EMBL/GenBank/DDBJ whole genome shotgun (WGS) entry which is preliminary data.</text>
</comment>
<evidence type="ECO:0000313" key="5">
    <source>
        <dbReference type="Proteomes" id="UP000219559"/>
    </source>
</evidence>
<dbReference type="Proteomes" id="UP000219559">
    <property type="component" value="Unassembled WGS sequence"/>
</dbReference>
<feature type="domain" description="CBS" evidence="3">
    <location>
        <begin position="11"/>
        <end position="67"/>
    </location>
</feature>
<organism evidence="4 5">
    <name type="scientific">Sediminicola luteus</name>
    <dbReference type="NCBI Taxonomy" id="319238"/>
    <lineage>
        <taxon>Bacteria</taxon>
        <taxon>Pseudomonadati</taxon>
        <taxon>Bacteroidota</taxon>
        <taxon>Flavobacteriia</taxon>
        <taxon>Flavobacteriales</taxon>
        <taxon>Flavobacteriaceae</taxon>
        <taxon>Sediminicola</taxon>
    </lineage>
</organism>